<dbReference type="Pfam" id="PF12802">
    <property type="entry name" value="MarR_2"/>
    <property type="match status" value="1"/>
</dbReference>
<dbReference type="RefSeq" id="WP_141491851.1">
    <property type="nucleotide sequence ID" value="NZ_CP032485.1"/>
</dbReference>
<dbReference type="PANTHER" id="PTHR33164:SF44">
    <property type="entry name" value="TRANSCRIPTIONAL REGULATORY PROTEIN"/>
    <property type="match status" value="1"/>
</dbReference>
<dbReference type="PANTHER" id="PTHR33164">
    <property type="entry name" value="TRANSCRIPTIONAL REGULATOR, MARR FAMILY"/>
    <property type="match status" value="1"/>
</dbReference>
<dbReference type="InterPro" id="IPR000835">
    <property type="entry name" value="HTH_MarR-typ"/>
</dbReference>
<evidence type="ECO:0000313" key="2">
    <source>
        <dbReference type="EMBL" id="QDH24015.1"/>
    </source>
</evidence>
<dbReference type="GO" id="GO:0003700">
    <property type="term" value="F:DNA-binding transcription factor activity"/>
    <property type="evidence" value="ECO:0007669"/>
    <property type="project" value="InterPro"/>
</dbReference>
<evidence type="ECO:0000259" key="1">
    <source>
        <dbReference type="PROSITE" id="PS50995"/>
    </source>
</evidence>
<gene>
    <name evidence="2" type="ORF">D5366_00635</name>
</gene>
<keyword evidence="3" id="KW-1185">Reference proteome</keyword>
<proteinExistence type="predicted"/>
<accession>A0A4Y6V6Q3</accession>
<dbReference type="InterPro" id="IPR036390">
    <property type="entry name" value="WH_DNA-bd_sf"/>
</dbReference>
<dbReference type="EMBL" id="CP032485">
    <property type="protein sequence ID" value="QDH24015.1"/>
    <property type="molecule type" value="Genomic_DNA"/>
</dbReference>
<feature type="domain" description="HTH marR-type" evidence="1">
    <location>
        <begin position="10"/>
        <end position="152"/>
    </location>
</feature>
<reference evidence="2 3" key="1">
    <citation type="submission" date="2018-09" db="EMBL/GenBank/DDBJ databases">
        <title>The complete genome sequence of Neokomagataea tanensis NBRC 106556(T).</title>
        <authorList>
            <person name="Chua K.-O."/>
            <person name="See-Too W.-S."/>
            <person name="Hong K.-W."/>
            <person name="Yin W.-F."/>
            <person name="Chan K.-G."/>
        </authorList>
    </citation>
    <scope>NUCLEOTIDE SEQUENCE [LARGE SCALE GENOMIC DNA]</scope>
    <source>
        <strain evidence="3">AH13 \ NBRC 106556</strain>
    </source>
</reference>
<sequence>MKSPELPSISAHLYLREEQLRQSFEAQMLAWRRLNAECGALLRSKGLGHSHHRILFLVGSHPGITPTELLAALNITKQSLGRALGDLKDQAFLVQERDATDARRRPLKLTETGDALEKALFQLMRDVMFKAYREAGFTSVEGFRRVLVALQHVETQQHDG</sequence>
<dbReference type="AlphaFoldDB" id="A0A4Y6V6Q3"/>
<dbReference type="InterPro" id="IPR036388">
    <property type="entry name" value="WH-like_DNA-bd_sf"/>
</dbReference>
<dbReference type="GO" id="GO:0006950">
    <property type="term" value="P:response to stress"/>
    <property type="evidence" value="ECO:0007669"/>
    <property type="project" value="TreeGrafter"/>
</dbReference>
<dbReference type="Gene3D" id="1.10.10.10">
    <property type="entry name" value="Winged helix-like DNA-binding domain superfamily/Winged helix DNA-binding domain"/>
    <property type="match status" value="1"/>
</dbReference>
<organism evidence="2 3">
    <name type="scientific">Neokomagataea tanensis</name>
    <dbReference type="NCBI Taxonomy" id="661191"/>
    <lineage>
        <taxon>Bacteria</taxon>
        <taxon>Pseudomonadati</taxon>
        <taxon>Pseudomonadota</taxon>
        <taxon>Alphaproteobacteria</taxon>
        <taxon>Acetobacterales</taxon>
        <taxon>Acetobacteraceae</taxon>
        <taxon>Neokomagataea</taxon>
    </lineage>
</organism>
<dbReference type="Proteomes" id="UP000317214">
    <property type="component" value="Chromosome"/>
</dbReference>
<dbReference type="InterPro" id="IPR039422">
    <property type="entry name" value="MarR/SlyA-like"/>
</dbReference>
<evidence type="ECO:0000313" key="3">
    <source>
        <dbReference type="Proteomes" id="UP000317214"/>
    </source>
</evidence>
<protein>
    <submittedName>
        <fullName evidence="2">MarR family transcriptional regulator</fullName>
    </submittedName>
</protein>
<dbReference type="SMART" id="SM00347">
    <property type="entry name" value="HTH_MARR"/>
    <property type="match status" value="1"/>
</dbReference>
<dbReference type="PROSITE" id="PS50995">
    <property type="entry name" value="HTH_MARR_2"/>
    <property type="match status" value="1"/>
</dbReference>
<name>A0A4Y6V6Q3_9PROT</name>
<dbReference type="SUPFAM" id="SSF46785">
    <property type="entry name" value="Winged helix' DNA-binding domain"/>
    <property type="match status" value="1"/>
</dbReference>
<dbReference type="OrthoDB" id="9799368at2"/>
<dbReference type="KEGG" id="ntn:D5366_00635"/>